<name>A0ABS4GXM6_9BACL</name>
<dbReference type="RefSeq" id="WP_209812991.1">
    <property type="nucleotide sequence ID" value="NZ_JAGGKT010000036.1"/>
</dbReference>
<comment type="caution">
    <text evidence="1">The sequence shown here is derived from an EMBL/GenBank/DDBJ whole genome shotgun (WGS) entry which is preliminary data.</text>
</comment>
<evidence type="ECO:0000313" key="2">
    <source>
        <dbReference type="Proteomes" id="UP001519343"/>
    </source>
</evidence>
<sequence>MESEQKFLKDYLVEYKHGNKDVFEELIYYTQREVFDNNTQEYYKVPDLLQFKDIALNKHLYELEKKYKNRLDQYELRSFFLQAVLTAFDEIKEYEDKSPAEVLSYCIKKIKTGVSSEASKKNGFVRDSMGWTKEKSLVKCIDSEDTGQFEEVYNGEELTVSLWDDYVVNEDRKKEYTNEIQAFFGLIDKRLLLKNERHYQILICLREGLTYDEIAKKIGLKGSPSNQIKTVKNELVKEFKRYIETKNQLHGFPLDMKIIQFLNTYRYIKTYSNSTVEEEFAFVYDFIKEHYSKEENEINWQQLMKNVVDDSYSIYKILSDHCHGGTMNTINKMLQDESFTPDKAYVLVDGKKKYQRPETRSNIVHHVIKAFEAYTGQVEIPNNDMIEYIFRRKEKEQDVV</sequence>
<proteinExistence type="predicted"/>
<dbReference type="Proteomes" id="UP001519343">
    <property type="component" value="Unassembled WGS sequence"/>
</dbReference>
<reference evidence="1 2" key="1">
    <citation type="submission" date="2021-03" db="EMBL/GenBank/DDBJ databases">
        <title>Genomic Encyclopedia of Type Strains, Phase IV (KMG-IV): sequencing the most valuable type-strain genomes for metagenomic binning, comparative biology and taxonomic classification.</title>
        <authorList>
            <person name="Goeker M."/>
        </authorList>
    </citation>
    <scope>NUCLEOTIDE SEQUENCE [LARGE SCALE GENOMIC DNA]</scope>
    <source>
        <strain evidence="1 2">DSM 24738</strain>
    </source>
</reference>
<dbReference type="EMBL" id="JAGGKT010000036">
    <property type="protein sequence ID" value="MBP1935028.1"/>
    <property type="molecule type" value="Genomic_DNA"/>
</dbReference>
<gene>
    <name evidence="1" type="ORF">J2Z37_005048</name>
</gene>
<evidence type="ECO:0008006" key="3">
    <source>
        <dbReference type="Google" id="ProtNLM"/>
    </source>
</evidence>
<evidence type="ECO:0000313" key="1">
    <source>
        <dbReference type="EMBL" id="MBP1935028.1"/>
    </source>
</evidence>
<protein>
    <recommendedName>
        <fullName evidence="3">RNA polymerase sigma factor 70 region 4 type 2 domain-containing protein</fullName>
    </recommendedName>
</protein>
<organism evidence="1 2">
    <name type="scientific">Ammoniphilus resinae</name>
    <dbReference type="NCBI Taxonomy" id="861532"/>
    <lineage>
        <taxon>Bacteria</taxon>
        <taxon>Bacillati</taxon>
        <taxon>Bacillota</taxon>
        <taxon>Bacilli</taxon>
        <taxon>Bacillales</taxon>
        <taxon>Paenibacillaceae</taxon>
        <taxon>Aneurinibacillus group</taxon>
        <taxon>Ammoniphilus</taxon>
    </lineage>
</organism>
<keyword evidence="2" id="KW-1185">Reference proteome</keyword>
<accession>A0ABS4GXM6</accession>